<keyword evidence="2" id="KW-1185">Reference proteome</keyword>
<reference evidence="1" key="1">
    <citation type="submission" date="2023-11" db="EMBL/GenBank/DDBJ databases">
        <authorList>
            <person name="De Vega J J."/>
            <person name="De Vega J J."/>
        </authorList>
    </citation>
    <scope>NUCLEOTIDE SEQUENCE</scope>
</reference>
<protein>
    <submittedName>
        <fullName evidence="1">Uncharacterized protein</fullName>
    </submittedName>
</protein>
<proteinExistence type="predicted"/>
<dbReference type="AlphaFoldDB" id="A0AAD2JZV6"/>
<evidence type="ECO:0000313" key="2">
    <source>
        <dbReference type="Proteomes" id="UP001295794"/>
    </source>
</evidence>
<sequence>MQQLSPLASSSPEILLRITMHAVDELGPPQEWLNLVLCCSALQRQLDNSTVHALVFARKFYRLRPAHPLAGDAKGELRRRFGALKVFRRACVDGDGDGDGELRDALRIAHGMLGDEAPGARARTVAQLRWAGLPRLLVRFLEERWYPLEDDIPTPAESAPFPGLQIYSILCYFARLDFFTPTLPPHLRKLAPAPAPATHAAGRADAEHFISECRARRCDARARVPAPGDRGYRVGSLAGQWQGSSLIPCIDEYKRWVSDAGENAPGAMTTFSRVPLYVTLREHFSTAVVDRGEGAAGLFSSWKETEHGIVTSDASGKQFFYKTYHDAKEQPSSSSITDVVTDDPYASAWGSFKFLGRIRLADGLVTLQRESLDGHGTTLFKGYLVSGDHFAGRYREFDGAAAAAAGVTEESRVAEWEAAFSLSRVIS</sequence>
<comment type="caution">
    <text evidence="1">The sequence shown here is derived from an EMBL/GenBank/DDBJ whole genome shotgun (WGS) entry which is preliminary data.</text>
</comment>
<accession>A0AAD2JZV6</accession>
<evidence type="ECO:0000313" key="1">
    <source>
        <dbReference type="EMBL" id="CAK5271210.1"/>
    </source>
</evidence>
<dbReference type="EMBL" id="CAVNYO010000169">
    <property type="protein sequence ID" value="CAK5271210.1"/>
    <property type="molecule type" value="Genomic_DNA"/>
</dbReference>
<gene>
    <name evidence="1" type="ORF">MYCIT1_LOCUS16115</name>
</gene>
<name>A0AAD2JZV6_9AGAR</name>
<dbReference type="Proteomes" id="UP001295794">
    <property type="component" value="Unassembled WGS sequence"/>
</dbReference>
<organism evidence="1 2">
    <name type="scientific">Mycena citricolor</name>
    <dbReference type="NCBI Taxonomy" id="2018698"/>
    <lineage>
        <taxon>Eukaryota</taxon>
        <taxon>Fungi</taxon>
        <taxon>Dikarya</taxon>
        <taxon>Basidiomycota</taxon>
        <taxon>Agaricomycotina</taxon>
        <taxon>Agaricomycetes</taxon>
        <taxon>Agaricomycetidae</taxon>
        <taxon>Agaricales</taxon>
        <taxon>Marasmiineae</taxon>
        <taxon>Mycenaceae</taxon>
        <taxon>Mycena</taxon>
    </lineage>
</organism>